<evidence type="ECO:0000256" key="1">
    <source>
        <dbReference type="SAM" id="MobiDB-lite"/>
    </source>
</evidence>
<accession>A0ABX1VJ00</accession>
<feature type="transmembrane region" description="Helical" evidence="2">
    <location>
        <begin position="69"/>
        <end position="87"/>
    </location>
</feature>
<dbReference type="Pfam" id="PF01757">
    <property type="entry name" value="Acyl_transf_3"/>
    <property type="match status" value="1"/>
</dbReference>
<dbReference type="Proteomes" id="UP000609651">
    <property type="component" value="Unassembled WGS sequence"/>
</dbReference>
<feature type="transmembrane region" description="Helical" evidence="2">
    <location>
        <begin position="116"/>
        <end position="137"/>
    </location>
</feature>
<dbReference type="InterPro" id="IPR050879">
    <property type="entry name" value="Acyltransferase_3"/>
</dbReference>
<evidence type="ECO:0000313" key="4">
    <source>
        <dbReference type="EMBL" id="NNJ27515.1"/>
    </source>
</evidence>
<protein>
    <recommendedName>
        <fullName evidence="3">Acyltransferase 3 domain-containing protein</fullName>
    </recommendedName>
</protein>
<feature type="transmembrane region" description="Helical" evidence="2">
    <location>
        <begin position="38"/>
        <end position="57"/>
    </location>
</feature>
<keyword evidence="5" id="KW-1185">Reference proteome</keyword>
<feature type="compositionally biased region" description="Basic and acidic residues" evidence="1">
    <location>
        <begin position="1"/>
        <end position="12"/>
    </location>
</feature>
<gene>
    <name evidence="4" type="ORF">LzC2_36200</name>
</gene>
<evidence type="ECO:0000259" key="3">
    <source>
        <dbReference type="Pfam" id="PF01757"/>
    </source>
</evidence>
<keyword evidence="2" id="KW-0812">Transmembrane</keyword>
<keyword evidence="2" id="KW-1133">Transmembrane helix</keyword>
<feature type="transmembrane region" description="Helical" evidence="2">
    <location>
        <begin position="381"/>
        <end position="403"/>
    </location>
</feature>
<comment type="caution">
    <text evidence="4">The sequence shown here is derived from an EMBL/GenBank/DDBJ whole genome shotgun (WGS) entry which is preliminary data.</text>
</comment>
<evidence type="ECO:0000256" key="2">
    <source>
        <dbReference type="SAM" id="Phobius"/>
    </source>
</evidence>
<dbReference type="EMBL" id="WTPX01000162">
    <property type="protein sequence ID" value="NNJ27515.1"/>
    <property type="molecule type" value="Genomic_DNA"/>
</dbReference>
<dbReference type="PANTHER" id="PTHR23028">
    <property type="entry name" value="ACETYLTRANSFERASE"/>
    <property type="match status" value="1"/>
</dbReference>
<dbReference type="RefSeq" id="WP_171189426.1">
    <property type="nucleotide sequence ID" value="NZ_WTPX01000162.1"/>
</dbReference>
<dbReference type="InterPro" id="IPR002656">
    <property type="entry name" value="Acyl_transf_3_dom"/>
</dbReference>
<feature type="region of interest" description="Disordered" evidence="1">
    <location>
        <begin position="1"/>
        <end position="21"/>
    </location>
</feature>
<feature type="transmembrane region" description="Helical" evidence="2">
    <location>
        <begin position="338"/>
        <end position="361"/>
    </location>
</feature>
<reference evidence="4 5" key="1">
    <citation type="journal article" date="2020" name="Syst. Appl. Microbiol.">
        <title>Alienimonas chondri sp. nov., a novel planctomycete isolated from the biofilm of the red alga Chondrus crispus.</title>
        <authorList>
            <person name="Vitorino I."/>
            <person name="Albuquerque L."/>
            <person name="Wiegand S."/>
            <person name="Kallscheuer N."/>
            <person name="da Costa M.S."/>
            <person name="Lobo-da-Cunha A."/>
            <person name="Jogler C."/>
            <person name="Lage O.M."/>
        </authorList>
    </citation>
    <scope>NUCLEOTIDE SEQUENCE [LARGE SCALE GENOMIC DNA]</scope>
    <source>
        <strain evidence="4 5">LzC2</strain>
    </source>
</reference>
<organism evidence="4 5">
    <name type="scientific">Alienimonas chondri</name>
    <dbReference type="NCBI Taxonomy" id="2681879"/>
    <lineage>
        <taxon>Bacteria</taxon>
        <taxon>Pseudomonadati</taxon>
        <taxon>Planctomycetota</taxon>
        <taxon>Planctomycetia</taxon>
        <taxon>Planctomycetales</taxon>
        <taxon>Planctomycetaceae</taxon>
        <taxon>Alienimonas</taxon>
    </lineage>
</organism>
<feature type="transmembrane region" description="Helical" evidence="2">
    <location>
        <begin position="254"/>
        <end position="273"/>
    </location>
</feature>
<name>A0ABX1VJ00_9PLAN</name>
<feature type="domain" description="Acyltransferase 3" evidence="3">
    <location>
        <begin position="33"/>
        <end position="400"/>
    </location>
</feature>
<dbReference type="PANTHER" id="PTHR23028:SF53">
    <property type="entry name" value="ACYL_TRANSF_3 DOMAIN-CONTAINING PROTEIN"/>
    <property type="match status" value="1"/>
</dbReference>
<sequence length="428" mass="46769">MDRRAGATDRESTVSGVPDRPVDPSLGRRLLTIDLGRGLAALAVLAAHGRLVGAGGWREDPFLVLEALFKYGYLGVPAFVIISGFCIHRRWALRAAAGDRSRPSWRAFWKRRVKRLYPTYLAAIGLALGLAAVHGRYDWGGLGPDLVTHLVMVHNLHPEYSKGLANPPMWSLGMEEQLYLLYVPLLVLLTTSTRLSLAAAAVVTVGWRVAFVAGVFPPDCPLGSWTTWPFAFWLHWALGAVAVEAWAGVRQLPAFASSLTLAAALCLVAGFLNRTPLEYLHESRLGDAAWVEFLYMRRWDCNVLCDPLFAVAFWCVLNRTLAWEQGGGPARLGVAAKAVAGAFAWVGLISYSVYLAHSPVYAVLDSVFDRYLPIVDRPRAWPVYFLVYTACGIVSGWLLFLAVERHSVTARRSGGSPLPECPPGSAAG</sequence>
<keyword evidence="2" id="KW-0472">Membrane</keyword>
<evidence type="ECO:0000313" key="5">
    <source>
        <dbReference type="Proteomes" id="UP000609651"/>
    </source>
</evidence>
<proteinExistence type="predicted"/>